<evidence type="ECO:0000313" key="1">
    <source>
        <dbReference type="EMBL" id="GMR34027.1"/>
    </source>
</evidence>
<gene>
    <name evidence="1" type="ORF">PMAYCL1PPCAC_04222</name>
</gene>
<keyword evidence="2" id="KW-1185">Reference proteome</keyword>
<sequence length="111" mass="13024">LYLRASHNLRLASAYALLRILRNREETLSFHPATHCTCGNVRHDFPHYLRCRNSDPLLSRDGRLEGGWHLQHLQLRHRRCLHDSRVVGVLPTICYRCLDEDQSSGGKKRRR</sequence>
<dbReference type="EMBL" id="BTRK01000001">
    <property type="protein sequence ID" value="GMR34027.1"/>
    <property type="molecule type" value="Genomic_DNA"/>
</dbReference>
<dbReference type="Proteomes" id="UP001328107">
    <property type="component" value="Unassembled WGS sequence"/>
</dbReference>
<protein>
    <submittedName>
        <fullName evidence="1">Uncharacterized protein</fullName>
    </submittedName>
</protein>
<feature type="non-terminal residue" evidence="1">
    <location>
        <position position="111"/>
    </location>
</feature>
<reference evidence="2" key="1">
    <citation type="submission" date="2022-10" db="EMBL/GenBank/DDBJ databases">
        <title>Genome assembly of Pristionchus species.</title>
        <authorList>
            <person name="Yoshida K."/>
            <person name="Sommer R.J."/>
        </authorList>
    </citation>
    <scope>NUCLEOTIDE SEQUENCE [LARGE SCALE GENOMIC DNA]</scope>
    <source>
        <strain evidence="2">RS5460</strain>
    </source>
</reference>
<proteinExistence type="predicted"/>
<dbReference type="AlphaFoldDB" id="A0AAN4Z3S9"/>
<evidence type="ECO:0000313" key="2">
    <source>
        <dbReference type="Proteomes" id="UP001328107"/>
    </source>
</evidence>
<feature type="non-terminal residue" evidence="1">
    <location>
        <position position="1"/>
    </location>
</feature>
<organism evidence="1 2">
    <name type="scientific">Pristionchus mayeri</name>
    <dbReference type="NCBI Taxonomy" id="1317129"/>
    <lineage>
        <taxon>Eukaryota</taxon>
        <taxon>Metazoa</taxon>
        <taxon>Ecdysozoa</taxon>
        <taxon>Nematoda</taxon>
        <taxon>Chromadorea</taxon>
        <taxon>Rhabditida</taxon>
        <taxon>Rhabditina</taxon>
        <taxon>Diplogasteromorpha</taxon>
        <taxon>Diplogasteroidea</taxon>
        <taxon>Neodiplogasteridae</taxon>
        <taxon>Pristionchus</taxon>
    </lineage>
</organism>
<name>A0AAN4Z3S9_9BILA</name>
<accession>A0AAN4Z3S9</accession>
<comment type="caution">
    <text evidence="1">The sequence shown here is derived from an EMBL/GenBank/DDBJ whole genome shotgun (WGS) entry which is preliminary data.</text>
</comment>